<reference evidence="1 2" key="1">
    <citation type="journal article" date="2018" name="Sci. Rep.">
        <title>Genomic signatures of local adaptation to the degree of environmental predictability in rotifers.</title>
        <authorList>
            <person name="Franch-Gras L."/>
            <person name="Hahn C."/>
            <person name="Garcia-Roger E.M."/>
            <person name="Carmona M.J."/>
            <person name="Serra M."/>
            <person name="Gomez A."/>
        </authorList>
    </citation>
    <scope>NUCLEOTIDE SEQUENCE [LARGE SCALE GENOMIC DNA]</scope>
    <source>
        <strain evidence="1">HYR1</strain>
    </source>
</reference>
<dbReference type="AlphaFoldDB" id="A0A3M7PII2"/>
<name>A0A3M7PII2_BRAPC</name>
<keyword evidence="2" id="KW-1185">Reference proteome</keyword>
<protein>
    <submittedName>
        <fullName evidence="1">Uncharacterized protein</fullName>
    </submittedName>
</protein>
<evidence type="ECO:0000313" key="2">
    <source>
        <dbReference type="Proteomes" id="UP000276133"/>
    </source>
</evidence>
<evidence type="ECO:0000313" key="1">
    <source>
        <dbReference type="EMBL" id="RMZ98808.1"/>
    </source>
</evidence>
<organism evidence="1 2">
    <name type="scientific">Brachionus plicatilis</name>
    <name type="common">Marine rotifer</name>
    <name type="synonym">Brachionus muelleri</name>
    <dbReference type="NCBI Taxonomy" id="10195"/>
    <lineage>
        <taxon>Eukaryota</taxon>
        <taxon>Metazoa</taxon>
        <taxon>Spiralia</taxon>
        <taxon>Gnathifera</taxon>
        <taxon>Rotifera</taxon>
        <taxon>Eurotatoria</taxon>
        <taxon>Monogononta</taxon>
        <taxon>Pseudotrocha</taxon>
        <taxon>Ploima</taxon>
        <taxon>Brachionidae</taxon>
        <taxon>Brachionus</taxon>
    </lineage>
</organism>
<accession>A0A3M7PII2</accession>
<dbReference type="EMBL" id="REGN01010550">
    <property type="protein sequence ID" value="RMZ98808.1"/>
    <property type="molecule type" value="Genomic_DNA"/>
</dbReference>
<proteinExistence type="predicted"/>
<gene>
    <name evidence="1" type="ORF">BpHYR1_013103</name>
</gene>
<sequence>MHQTNFFRSSPLGELWFIYYWNNYCSQGKSLFKILKDRDRAWAYLNSYLFLSLLNCSSFRAYNFNYILKAPITSLVSYIFQDCEFCEVQFKRTEQSFKINFVNAEWCNIQSCINCKSLLMMCKISAKCTTLLNDH</sequence>
<dbReference type="Proteomes" id="UP000276133">
    <property type="component" value="Unassembled WGS sequence"/>
</dbReference>
<comment type="caution">
    <text evidence="1">The sequence shown here is derived from an EMBL/GenBank/DDBJ whole genome shotgun (WGS) entry which is preliminary data.</text>
</comment>